<proteinExistence type="predicted"/>
<dbReference type="GO" id="GO:0006298">
    <property type="term" value="P:mismatch repair"/>
    <property type="evidence" value="ECO:0007669"/>
    <property type="project" value="InterPro"/>
</dbReference>
<dbReference type="GO" id="GO:0016887">
    <property type="term" value="F:ATP hydrolysis activity"/>
    <property type="evidence" value="ECO:0007669"/>
    <property type="project" value="InterPro"/>
</dbReference>
<dbReference type="AlphaFoldDB" id="A0A5K3FIX4"/>
<feature type="region of interest" description="Disordered" evidence="1">
    <location>
        <begin position="42"/>
        <end position="73"/>
    </location>
</feature>
<dbReference type="GO" id="GO:0005524">
    <property type="term" value="F:ATP binding"/>
    <property type="evidence" value="ECO:0007669"/>
    <property type="project" value="InterPro"/>
</dbReference>
<protein>
    <submittedName>
        <fullName evidence="3">MutL_C domain-containing protein</fullName>
    </submittedName>
</protein>
<feature type="compositionally biased region" description="Pro residues" evidence="1">
    <location>
        <begin position="20"/>
        <end position="29"/>
    </location>
</feature>
<dbReference type="Gene3D" id="3.30.1540.20">
    <property type="entry name" value="MutL, C-terminal domain, dimerisation subdomain"/>
    <property type="match status" value="1"/>
</dbReference>
<dbReference type="FunFam" id="3.30.1370.100:FF:000001">
    <property type="entry name" value="Mismatch repair endonuclease pms1, putative"/>
    <property type="match status" value="1"/>
</dbReference>
<dbReference type="InterPro" id="IPR042120">
    <property type="entry name" value="MutL_C_dimsub"/>
</dbReference>
<dbReference type="Gene3D" id="3.30.1370.100">
    <property type="entry name" value="MutL, C-terminal domain, regulatory subdomain"/>
    <property type="match status" value="1"/>
</dbReference>
<feature type="region of interest" description="Disordered" evidence="1">
    <location>
        <begin position="89"/>
        <end position="108"/>
    </location>
</feature>
<sequence length="399" mass="45906">HLHRHHRLCHHHHHRHLCYQPPPQPPPPTSTTTSTTNLHYRLRHQPLPPPLPPPLQPPASTSTAASSTAITTSATSLQHDLCHRLHLRHQPLPAPLPPPPRPLPPTSSIDLHHRLSLHHHHLCYHHHNLIFNESLLPNRHCLLFVKPILNRRRIDVNFSLERLHRYWMSQDEPAESTEVSSTGCFHAGLTESSAESELTTLFKREWFKDMRVVGQFNKGFIICQHEKDLFIVDQHASDEKYRFECLCANHQFTSQPLVSPQQLTLNAVQEHVLEENMEVFANNGFAFSVDENAPLGRRYCLVSAPMSEGKVFGRADVEEMLFVLSESLSRNCRPSRLRDVLASRACRSAIMIGTSLSHQQMTRILANMSCMEHPWNCPHGRPTMRHLFHLGRLHQLERR</sequence>
<accession>A0A5K3FIX4</accession>
<dbReference type="GO" id="GO:0140664">
    <property type="term" value="F:ATP-dependent DNA damage sensor activity"/>
    <property type="evidence" value="ECO:0007669"/>
    <property type="project" value="InterPro"/>
</dbReference>
<dbReference type="PANTHER" id="PTHR10073">
    <property type="entry name" value="DNA MISMATCH REPAIR PROTEIN MLH, PMS, MUTL"/>
    <property type="match status" value="1"/>
</dbReference>
<dbReference type="GO" id="GO:0032389">
    <property type="term" value="C:MutLalpha complex"/>
    <property type="evidence" value="ECO:0007669"/>
    <property type="project" value="TreeGrafter"/>
</dbReference>
<feature type="domain" description="MutL C-terminal dimerisation" evidence="2">
    <location>
        <begin position="212"/>
        <end position="356"/>
    </location>
</feature>
<feature type="compositionally biased region" description="Pro residues" evidence="1">
    <location>
        <begin position="92"/>
        <end position="105"/>
    </location>
</feature>
<feature type="compositionally biased region" description="Low complexity" evidence="1">
    <location>
        <begin position="58"/>
        <end position="73"/>
    </location>
</feature>
<evidence type="ECO:0000259" key="2">
    <source>
        <dbReference type="SMART" id="SM00853"/>
    </source>
</evidence>
<dbReference type="SUPFAM" id="SSF118116">
    <property type="entry name" value="DNA mismatch repair protein MutL"/>
    <property type="match status" value="1"/>
</dbReference>
<dbReference type="WBParaSite" id="MCU_007726-RC">
    <property type="protein sequence ID" value="MCU_007726-RC"/>
    <property type="gene ID" value="MCU_007726"/>
</dbReference>
<dbReference type="PANTHER" id="PTHR10073:SF52">
    <property type="entry name" value="MISMATCH REPAIR ENDONUCLEASE PMS2"/>
    <property type="match status" value="1"/>
</dbReference>
<dbReference type="InterPro" id="IPR038973">
    <property type="entry name" value="MutL/Mlh/Pms-like"/>
</dbReference>
<dbReference type="SMART" id="SM00853">
    <property type="entry name" value="MutL_C"/>
    <property type="match status" value="1"/>
</dbReference>
<name>A0A5K3FIX4_MESCO</name>
<evidence type="ECO:0000313" key="3">
    <source>
        <dbReference type="WBParaSite" id="MCU_007726-RC"/>
    </source>
</evidence>
<dbReference type="InterPro" id="IPR037198">
    <property type="entry name" value="MutL_C_sf"/>
</dbReference>
<dbReference type="Pfam" id="PF08676">
    <property type="entry name" value="MutL_C"/>
    <property type="match status" value="1"/>
</dbReference>
<dbReference type="InterPro" id="IPR042121">
    <property type="entry name" value="MutL_C_regsub"/>
</dbReference>
<dbReference type="InterPro" id="IPR014790">
    <property type="entry name" value="MutL_C"/>
</dbReference>
<reference evidence="3" key="1">
    <citation type="submission" date="2019-11" db="UniProtKB">
        <authorList>
            <consortium name="WormBaseParasite"/>
        </authorList>
    </citation>
    <scope>IDENTIFICATION</scope>
</reference>
<feature type="compositionally biased region" description="Pro residues" evidence="1">
    <location>
        <begin position="46"/>
        <end position="57"/>
    </location>
</feature>
<feature type="region of interest" description="Disordered" evidence="1">
    <location>
        <begin position="16"/>
        <end position="35"/>
    </location>
</feature>
<evidence type="ECO:0000256" key="1">
    <source>
        <dbReference type="SAM" id="MobiDB-lite"/>
    </source>
</evidence>
<organism evidence="3">
    <name type="scientific">Mesocestoides corti</name>
    <name type="common">Flatworm</name>
    <dbReference type="NCBI Taxonomy" id="53468"/>
    <lineage>
        <taxon>Eukaryota</taxon>
        <taxon>Metazoa</taxon>
        <taxon>Spiralia</taxon>
        <taxon>Lophotrochozoa</taxon>
        <taxon>Platyhelminthes</taxon>
        <taxon>Cestoda</taxon>
        <taxon>Eucestoda</taxon>
        <taxon>Cyclophyllidea</taxon>
        <taxon>Mesocestoididae</taxon>
        <taxon>Mesocestoides</taxon>
    </lineage>
</organism>